<evidence type="ECO:0000313" key="2">
    <source>
        <dbReference type="Proteomes" id="UP001431221"/>
    </source>
</evidence>
<evidence type="ECO:0000313" key="1">
    <source>
        <dbReference type="EMBL" id="MCK7614014.1"/>
    </source>
</evidence>
<accession>A0ABT0GX50</accession>
<protein>
    <submittedName>
        <fullName evidence="1">Uncharacterized protein</fullName>
    </submittedName>
</protein>
<dbReference type="EMBL" id="JALNMJ010000013">
    <property type="protein sequence ID" value="MCK7614014.1"/>
    <property type="molecule type" value="Genomic_DNA"/>
</dbReference>
<organism evidence="1 2">
    <name type="scientific">Roseibium sediminicola</name>
    <dbReference type="NCBI Taxonomy" id="2933272"/>
    <lineage>
        <taxon>Bacteria</taxon>
        <taxon>Pseudomonadati</taxon>
        <taxon>Pseudomonadota</taxon>
        <taxon>Alphaproteobacteria</taxon>
        <taxon>Hyphomicrobiales</taxon>
        <taxon>Stappiaceae</taxon>
        <taxon>Roseibium</taxon>
    </lineage>
</organism>
<keyword evidence="2" id="KW-1185">Reference proteome</keyword>
<gene>
    <name evidence="1" type="ORF">M0H32_17740</name>
</gene>
<name>A0ABT0GX50_9HYPH</name>
<reference evidence="1" key="1">
    <citation type="submission" date="2022-04" db="EMBL/GenBank/DDBJ databases">
        <title>Roseibium sp. CAU 1639 isolated from mud.</title>
        <authorList>
            <person name="Kim W."/>
        </authorList>
    </citation>
    <scope>NUCLEOTIDE SEQUENCE</scope>
    <source>
        <strain evidence="1">CAU 1639</strain>
    </source>
</reference>
<sequence length="311" mass="36070">MLQWREFKREIDALVTIYRQDNAWVGQWKGCSWDHDYHMYHYIRAAYLLYEATARNELRYVLLGGTGIRKSREYIRQFGVTAANGIQDPETVEGVRRADRFRAEQAGQPRAQAAANPDDRVIPAQGFGSILSEQRWTPILNDALIIGAATARHEFMLAFEPYELGILRECQLSIQDQLRKRTPNPTQDEAYWPMVWNRFFKFNKNMFWDARWNIPRVLTRELIGLARFGYQVRLTPLGVGFRPPANEAPDPTFATYVRGLRNMRFHEPGARARIMEELSVFLLGDSHALCFRADEHLLAGRPNVGHPTQFI</sequence>
<dbReference type="Proteomes" id="UP001431221">
    <property type="component" value="Unassembled WGS sequence"/>
</dbReference>
<dbReference type="RefSeq" id="WP_248156375.1">
    <property type="nucleotide sequence ID" value="NZ_JALNMJ010000013.1"/>
</dbReference>
<comment type="caution">
    <text evidence="1">The sequence shown here is derived from an EMBL/GenBank/DDBJ whole genome shotgun (WGS) entry which is preliminary data.</text>
</comment>
<proteinExistence type="predicted"/>